<dbReference type="AlphaFoldDB" id="X1DKZ7"/>
<accession>X1DKZ7</accession>
<feature type="domain" description="Helicase C-terminal" evidence="1">
    <location>
        <begin position="48"/>
        <end position="200"/>
    </location>
</feature>
<evidence type="ECO:0000259" key="1">
    <source>
        <dbReference type="PROSITE" id="PS51194"/>
    </source>
</evidence>
<feature type="non-terminal residue" evidence="2">
    <location>
        <position position="1"/>
    </location>
</feature>
<dbReference type="SUPFAM" id="SSF52540">
    <property type="entry name" value="P-loop containing nucleoside triphosphate hydrolases"/>
    <property type="match status" value="1"/>
</dbReference>
<name>X1DKZ7_9ZZZZ</name>
<dbReference type="CDD" id="cd18796">
    <property type="entry name" value="SF2_C_LHR"/>
    <property type="match status" value="1"/>
</dbReference>
<reference evidence="2" key="1">
    <citation type="journal article" date="2014" name="Front. Microbiol.">
        <title>High frequency of phylogenetically diverse reductive dehalogenase-homologous genes in deep subseafloor sedimentary metagenomes.</title>
        <authorList>
            <person name="Kawai M."/>
            <person name="Futagami T."/>
            <person name="Toyoda A."/>
            <person name="Takaki Y."/>
            <person name="Nishi S."/>
            <person name="Hori S."/>
            <person name="Arai W."/>
            <person name="Tsubouchi T."/>
            <person name="Morono Y."/>
            <person name="Uchiyama I."/>
            <person name="Ito T."/>
            <person name="Fujiyama A."/>
            <person name="Inagaki F."/>
            <person name="Takami H."/>
        </authorList>
    </citation>
    <scope>NUCLEOTIDE SEQUENCE</scope>
    <source>
        <strain evidence="2">Expedition CK06-06</strain>
    </source>
</reference>
<proteinExistence type="predicted"/>
<comment type="caution">
    <text evidence="2">The sequence shown here is derived from an EMBL/GenBank/DDBJ whole genome shotgun (WGS) entry which is preliminary data.</text>
</comment>
<dbReference type="InterPro" id="IPR001650">
    <property type="entry name" value="Helicase_C-like"/>
</dbReference>
<dbReference type="PANTHER" id="PTHR47962:SF5">
    <property type="entry name" value="ATP-DEPENDENT HELICASE LHR-RELATED"/>
    <property type="match status" value="1"/>
</dbReference>
<dbReference type="Pfam" id="PF00271">
    <property type="entry name" value="Helicase_C"/>
    <property type="match status" value="1"/>
</dbReference>
<dbReference type="InterPro" id="IPR052511">
    <property type="entry name" value="ATP-dep_Helicase"/>
</dbReference>
<dbReference type="PANTHER" id="PTHR47962">
    <property type="entry name" value="ATP-DEPENDENT HELICASE LHR-RELATED-RELATED"/>
    <property type="match status" value="1"/>
</dbReference>
<organism evidence="2">
    <name type="scientific">marine sediment metagenome</name>
    <dbReference type="NCBI Taxonomy" id="412755"/>
    <lineage>
        <taxon>unclassified sequences</taxon>
        <taxon>metagenomes</taxon>
        <taxon>ecological metagenomes</taxon>
    </lineage>
</organism>
<dbReference type="Gene3D" id="3.40.50.300">
    <property type="entry name" value="P-loop containing nucleotide triphosphate hydrolases"/>
    <property type="match status" value="1"/>
</dbReference>
<dbReference type="SMART" id="SM00490">
    <property type="entry name" value="HELICc"/>
    <property type="match status" value="1"/>
</dbReference>
<dbReference type="PROSITE" id="PS51194">
    <property type="entry name" value="HELICASE_CTER"/>
    <property type="match status" value="1"/>
</dbReference>
<dbReference type="EMBL" id="BART01027769">
    <property type="protein sequence ID" value="GAG97086.1"/>
    <property type="molecule type" value="Genomic_DNA"/>
</dbReference>
<protein>
    <recommendedName>
        <fullName evidence="1">Helicase C-terminal domain-containing protein</fullName>
    </recommendedName>
</protein>
<gene>
    <name evidence="2" type="ORF">S01H4_49145</name>
</gene>
<evidence type="ECO:0000313" key="2">
    <source>
        <dbReference type="EMBL" id="GAG97086.1"/>
    </source>
</evidence>
<sequence length="200" mass="22187">LGGKRNIKTIWAGYDNRKVDLRVEMPSPNDQHKKLVKKLSYPLHSVARLETIVDLIENHQSTLVFTNTRSFAEVLGAKMRALSPPYKFDVHHGSLSKHARLTAEDNLKSGISKAIIATSSLELGIDIGQADLVIQYSSPREVSRLVQRVGRSGHGIGRTSKGVVISTVNLDDISESGIIIKRARLNKVESKQFFLLTHLL</sequence>
<dbReference type="InterPro" id="IPR027417">
    <property type="entry name" value="P-loop_NTPase"/>
</dbReference>
<dbReference type="GO" id="GO:0003677">
    <property type="term" value="F:DNA binding"/>
    <property type="evidence" value="ECO:0007669"/>
    <property type="project" value="TreeGrafter"/>
</dbReference>
<dbReference type="GO" id="GO:0016887">
    <property type="term" value="F:ATP hydrolysis activity"/>
    <property type="evidence" value="ECO:0007669"/>
    <property type="project" value="TreeGrafter"/>
</dbReference>